<dbReference type="Proteomes" id="UP000284006">
    <property type="component" value="Unassembled WGS sequence"/>
</dbReference>
<name>A0A418Y6N7_9BURK</name>
<gene>
    <name evidence="2" type="ORF">D3872_03815</name>
</gene>
<keyword evidence="2" id="KW-0378">Hydrolase</keyword>
<evidence type="ECO:0000313" key="3">
    <source>
        <dbReference type="Proteomes" id="UP000284006"/>
    </source>
</evidence>
<dbReference type="InterPro" id="IPR029058">
    <property type="entry name" value="AB_hydrolase_fold"/>
</dbReference>
<dbReference type="RefSeq" id="WP_119809549.1">
    <property type="nucleotide sequence ID" value="NZ_QYUP01000037.1"/>
</dbReference>
<dbReference type="OrthoDB" id="9793083at2"/>
<proteinExistence type="predicted"/>
<dbReference type="InterPro" id="IPR050266">
    <property type="entry name" value="AB_hydrolase_sf"/>
</dbReference>
<dbReference type="SUPFAM" id="SSF53474">
    <property type="entry name" value="alpha/beta-Hydrolases"/>
    <property type="match status" value="1"/>
</dbReference>
<dbReference type="PANTHER" id="PTHR43798:SF5">
    <property type="entry name" value="MONOACYLGLYCEROL LIPASE ABHD6"/>
    <property type="match status" value="1"/>
</dbReference>
<dbReference type="InterPro" id="IPR000073">
    <property type="entry name" value="AB_hydrolase_1"/>
</dbReference>
<keyword evidence="3" id="KW-1185">Reference proteome</keyword>
<dbReference type="EMBL" id="QYUP01000037">
    <property type="protein sequence ID" value="RJG24143.1"/>
    <property type="molecule type" value="Genomic_DNA"/>
</dbReference>
<dbReference type="AlphaFoldDB" id="A0A418Y6N7"/>
<organism evidence="2 3">
    <name type="scientific">Massilia cavernae</name>
    <dbReference type="NCBI Taxonomy" id="2320864"/>
    <lineage>
        <taxon>Bacteria</taxon>
        <taxon>Pseudomonadati</taxon>
        <taxon>Pseudomonadota</taxon>
        <taxon>Betaproteobacteria</taxon>
        <taxon>Burkholderiales</taxon>
        <taxon>Oxalobacteraceae</taxon>
        <taxon>Telluria group</taxon>
        <taxon>Massilia</taxon>
    </lineage>
</organism>
<feature type="domain" description="AB hydrolase-1" evidence="1">
    <location>
        <begin position="18"/>
        <end position="246"/>
    </location>
</feature>
<dbReference type="Pfam" id="PF00561">
    <property type="entry name" value="Abhydrolase_1"/>
    <property type="match status" value="1"/>
</dbReference>
<evidence type="ECO:0000313" key="2">
    <source>
        <dbReference type="EMBL" id="RJG24143.1"/>
    </source>
</evidence>
<dbReference type="GO" id="GO:0046464">
    <property type="term" value="P:acylglycerol catabolic process"/>
    <property type="evidence" value="ECO:0007669"/>
    <property type="project" value="TreeGrafter"/>
</dbReference>
<dbReference type="PANTHER" id="PTHR43798">
    <property type="entry name" value="MONOACYLGLYCEROL LIPASE"/>
    <property type="match status" value="1"/>
</dbReference>
<dbReference type="Gene3D" id="3.40.50.1820">
    <property type="entry name" value="alpha/beta hydrolase"/>
    <property type="match status" value="1"/>
</dbReference>
<evidence type="ECO:0000259" key="1">
    <source>
        <dbReference type="Pfam" id="PF00561"/>
    </source>
</evidence>
<dbReference type="GO" id="GO:0016020">
    <property type="term" value="C:membrane"/>
    <property type="evidence" value="ECO:0007669"/>
    <property type="project" value="TreeGrafter"/>
</dbReference>
<reference evidence="2 3" key="1">
    <citation type="submission" date="2018-09" db="EMBL/GenBank/DDBJ databases">
        <authorList>
            <person name="Zhu H."/>
        </authorList>
    </citation>
    <scope>NUCLEOTIDE SEQUENCE [LARGE SCALE GENOMIC DNA]</scope>
    <source>
        <strain evidence="2 3">K1S02-61</strain>
    </source>
</reference>
<dbReference type="GO" id="GO:0047372">
    <property type="term" value="F:monoacylglycerol lipase activity"/>
    <property type="evidence" value="ECO:0007669"/>
    <property type="project" value="TreeGrafter"/>
</dbReference>
<comment type="caution">
    <text evidence="2">The sequence shown here is derived from an EMBL/GenBank/DDBJ whole genome shotgun (WGS) entry which is preliminary data.</text>
</comment>
<accession>A0A418Y6N7</accession>
<sequence length="263" mass="28139">MKTLPPLSHHVTGKAGAPWLTFIPGIGNDATFWSAQAAHLAGNFQVLTFDPWGHGASPPPPAGCRFDDVMQGVVQLWDRLGVQSSHVAGLGFGGSVALALALRHRQRVTGVAAFCCRPRQPDDRREFWRGRLATARANGIDALADTTVDRWLSAEFRAAHPAVDAQLRAMMKRTSVDGYCAYVEAFIEMDFEAGMADIKVPTLLVAAEFDHGGGPVEAMRGMAARIPGSGFTVVQDSGHICNFEAPERTGAILAAFLGTGDKQ</sequence>
<protein>
    <submittedName>
        <fullName evidence="2">Alpha/beta fold hydrolase</fullName>
    </submittedName>
</protein>